<keyword evidence="10" id="KW-0378">Hydrolase</keyword>
<evidence type="ECO:0000256" key="13">
    <source>
        <dbReference type="ARBA" id="ARBA00023136"/>
    </source>
</evidence>
<evidence type="ECO:0000256" key="11">
    <source>
        <dbReference type="ARBA" id="ARBA00022833"/>
    </source>
</evidence>
<evidence type="ECO:0000256" key="8">
    <source>
        <dbReference type="ARBA" id="ARBA00022723"/>
    </source>
</evidence>
<dbReference type="Gene3D" id="3.40.390.10">
    <property type="entry name" value="Collagenase (Catalytic Domain)"/>
    <property type="match status" value="1"/>
</dbReference>
<dbReference type="InterPro" id="IPR018511">
    <property type="entry name" value="Hemolysin-typ_Ca-bd_CS"/>
</dbReference>
<proteinExistence type="inferred from homology"/>
<sequence length="2161" mass="215983">MSTSEFGNSTAGDQPSVSWDPLSEIVHDKIVEGCGCAACQEAAKHHDNAASGGGGATDANPEGNNLGVLLPLVTNPDGSKSITGNRNVDAVLIGSKWGTQNLTYSFPTSGSNYNGSGYDTNGVSNYQLQLGSMQQAAARAAFAQISAATGLTFTEITETDTVHANIRISQTGDSDVASAYGGFPSDTRGVAGDIWFGRNNQPYYDMATQGTWGFATMMHEIGHTMGLKHGHQDYTNSDLSFYFGTSPRFGTQALTPDRDGQAWSLMTYTPAPFTNSNFAGEKVNQPQTYMQYDLAALQYMYGANYTTNATDTVYSWSATTGEMFVNGVGQGAPAGNKILMTIWDGGGNDTLDLSNCGNGVTVDLRPGAFSTLDENQLANHLAYQNLTALAPGNIAMSLLYNNDARSLIENAKGGVGNDIFIGNVANNILDGGAGSDTVIFTNTTGITVTLNDTGADVIVTHDGETDTLRSIENIGGTSGNDTITGNSQANTLVGVGGADVLTGLAGNDRLIGGGFTTTTTYSAPSQADITKAQSTNNGSIATAVDTTGAFDVDANPDITNATSLPHATINATAAGGSVEYYKIVVTQAGAQAIFDIDGNGSLTDSILELVNSSGTVLASNDTGTGDASPPGHDDAYLVYTFAAPGTYYVRVGQWTGSSVAQPLTAGMTYQLNISLQGAAAVTTTVTANNTSSAVLDGGDGNDFLQGTIANDVLNGGNDNDTASFVNAFSGGSTTGVTVDLNVQGVAQNTVAAGSDTLIGIENLVGSALNDTLVGDSNNNVIEGGLGDDVLTGGGGVDTASFAGAASGVTVSLAAQGAAQNTGAGSDTFSGFENLEGSAFNDSLTGDANANTLSGGAGDDVLNPGANTAGVMDVLDGGAGSDTASFAGLGAVTAILNGATDGTALVNGLPAATLRNIENLLGGDGNDTLVGDGNDNIIDGGLGNDVLVGGGGVDTLVFRGATGVTVDLGGPATQNTGLGTDTIIGFENVRTGSGADNITGDAGDNVFFEGGGADVYNGAGGSDTLDYSSATSALTVNLNTVTAQNTGSSTGSDTIANIENVVGAAASANTLTGGNTTVNRLTGGAVADFLIGGGLGDTLIGGGGNDVIFGDYVNTFNTGATTADGADVIEGGAGSDQLVGGMGNDILRGGDGDDTLVGGIANGTAAGLSTVYTNDGGQDTFDGGEGSDIAYAYYTDQTGGIAFDLANVAGNSAITMGGVAAGAFISIERVIFRGGSGGDTVRGSGALDTLVGNAGDDILDGWFGNDTLSGGLGNDMLIGGEGLDTATYVNATAGVNVDLRIAGAQDTGGEGIDTLSGIEYLTGSSFGDTLRGNDAFNLIVDNAVAATTPLSQTDSLFGYGGNDSILVTRASANVATNVNMDGGDGNDFLELRSGVLSTALATNADGLIGQSYAALGATSNDRNLDVVSVDGGAGNDRIILTGVASATVNAGTGADVVSISMRGAASVNNYLITLGTGADIIQFGVGASAAASADVAVTARTNRVTDFERGNAGDKFEMSTFLSLGLVGYSAAAGAFASGHLRLTQSGTDLLLQVDRDGTAGATNGLVTIFAISNGYTGGFTAYNFDGFIGDLVLTGFDTDETITGATGNDTLSGSGGNDTLVGLTGNDTLDGGTGDDTLFGGDGDDTLKGGAGVDTANYSDTAVGVTVNLSLTGAQATGAGSDTLSEIENLIGSAFNDVLTGDAGANRLDGGAGNDRLDGAAGADALTGGTGDDTYVVDNAGDVVTELVGGGTDTVESSISYTLGAEVENLVLTGTAAEGTGNELANSIIGTDLDNILRGYAGNDSLIGNGGNDTLLGGTGVDSLFGGAGNDRLDGGADGLADTLRGGMGDDTYVVSETGEIIEELAGEGRDRVVSSVSYTLGANIETLELVGSAQNGTGNALDNLIIANNARNFLDGGAGIDTVSYEASDAGVLVRIDNVRSGNIGFWGSIGEALENALPDGVGGYASGDRLLNFENITGSAFNDQLFGNNLANVLRGGAGADILFGDAGDDSLYGDAGRDVLEGGSGNDRLYGGADADVLSGGDGADRLYGGAGDDVLAGGSGNDVFVFAELGGRDSVTDFRRGQDKIDLSGLDADTRTEAMDSFHWIGNRAFSGSAGELQLYRDHGDYFLAGDVNGDGIADFVIGLGNVQLQSGDILFG</sequence>
<evidence type="ECO:0000256" key="5">
    <source>
        <dbReference type="ARBA" id="ARBA00022525"/>
    </source>
</evidence>
<evidence type="ECO:0000256" key="4">
    <source>
        <dbReference type="ARBA" id="ARBA00009490"/>
    </source>
</evidence>
<keyword evidence="12" id="KW-0843">Virulence</keyword>
<comment type="caution">
    <text evidence="15">The sequence shown here is derived from an EMBL/GenBank/DDBJ whole genome shotgun (WGS) entry which is preliminary data.</text>
</comment>
<dbReference type="InterPro" id="IPR003995">
    <property type="entry name" value="RTX_toxin_determinant-A"/>
</dbReference>
<keyword evidence="6" id="KW-0800">Toxin</keyword>
<dbReference type="Gene3D" id="2.160.20.160">
    <property type="match status" value="1"/>
</dbReference>
<dbReference type="PANTHER" id="PTHR38340:SF1">
    <property type="entry name" value="S-LAYER PROTEIN"/>
    <property type="match status" value="1"/>
</dbReference>
<evidence type="ECO:0000256" key="10">
    <source>
        <dbReference type="ARBA" id="ARBA00022801"/>
    </source>
</evidence>
<feature type="domain" description="Peptidase metallopeptidase" evidence="14">
    <location>
        <begin position="93"/>
        <end position="271"/>
    </location>
</feature>
<dbReference type="PROSITE" id="PS00330">
    <property type="entry name" value="HEMOLYSIN_CALCIUM"/>
    <property type="match status" value="12"/>
</dbReference>
<evidence type="ECO:0000313" key="15">
    <source>
        <dbReference type="EMBL" id="MDT8759631.1"/>
    </source>
</evidence>
<keyword evidence="8" id="KW-0479">Metal-binding</keyword>
<keyword evidence="13" id="KW-0472">Membrane</keyword>
<evidence type="ECO:0000256" key="12">
    <source>
        <dbReference type="ARBA" id="ARBA00023026"/>
    </source>
</evidence>
<dbReference type="SUPFAM" id="SSF55486">
    <property type="entry name" value="Metalloproteases ('zincins'), catalytic domain"/>
    <property type="match status" value="1"/>
</dbReference>
<evidence type="ECO:0000259" key="14">
    <source>
        <dbReference type="SMART" id="SM00235"/>
    </source>
</evidence>
<evidence type="ECO:0000256" key="7">
    <source>
        <dbReference type="ARBA" id="ARBA00022670"/>
    </source>
</evidence>
<dbReference type="Pfam" id="PF00353">
    <property type="entry name" value="HemolysinCabind"/>
    <property type="match status" value="16"/>
</dbReference>
<dbReference type="PANTHER" id="PTHR38340">
    <property type="entry name" value="S-LAYER PROTEIN"/>
    <property type="match status" value="1"/>
</dbReference>
<evidence type="ECO:0000256" key="2">
    <source>
        <dbReference type="ARBA" id="ARBA00004370"/>
    </source>
</evidence>
<dbReference type="SUPFAM" id="SSF51120">
    <property type="entry name" value="beta-Roll"/>
    <property type="match status" value="11"/>
</dbReference>
<dbReference type="InterPro" id="IPR001818">
    <property type="entry name" value="Pept_M10_metallopeptidase"/>
</dbReference>
<organism evidence="15">
    <name type="scientific">Sphingomonas psychrotolerans</name>
    <dbReference type="NCBI Taxonomy" id="1327635"/>
    <lineage>
        <taxon>Bacteria</taxon>
        <taxon>Pseudomonadati</taxon>
        <taxon>Pseudomonadota</taxon>
        <taxon>Alphaproteobacteria</taxon>
        <taxon>Sphingomonadales</taxon>
        <taxon>Sphingomonadaceae</taxon>
        <taxon>Sphingomonas</taxon>
    </lineage>
</organism>
<dbReference type="InterPro" id="IPR011049">
    <property type="entry name" value="Serralysin-like_metalloprot_C"/>
</dbReference>
<dbReference type="InterPro" id="IPR001343">
    <property type="entry name" value="Hemolysn_Ca-bd"/>
</dbReference>
<dbReference type="PRINTS" id="PR01488">
    <property type="entry name" value="RTXTOXINA"/>
</dbReference>
<keyword evidence="5" id="KW-0964">Secreted</keyword>
<dbReference type="InterPro" id="IPR050557">
    <property type="entry name" value="RTX_toxin/Mannuronan_C5-epim"/>
</dbReference>
<dbReference type="Pfam" id="PF08548">
    <property type="entry name" value="Peptidase_M10_C"/>
    <property type="match status" value="2"/>
</dbReference>
<keyword evidence="9" id="KW-0677">Repeat</keyword>
<accession>A0ABU3N808</accession>
<protein>
    <submittedName>
        <fullName evidence="15">M10 family metallopeptidase C-terminal domain-containing protein</fullName>
    </submittedName>
</protein>
<dbReference type="InterPro" id="IPR013858">
    <property type="entry name" value="Peptidase_M10B_C"/>
</dbReference>
<dbReference type="PRINTS" id="PR00313">
    <property type="entry name" value="CABNDNGRPT"/>
</dbReference>
<evidence type="ECO:0000256" key="1">
    <source>
        <dbReference type="ARBA" id="ARBA00001913"/>
    </source>
</evidence>
<gene>
    <name evidence="15" type="ORF">MZO42_13075</name>
</gene>
<keyword evidence="7" id="KW-0645">Protease</keyword>
<name>A0ABU3N808_9SPHN</name>
<dbReference type="SMART" id="SM00235">
    <property type="entry name" value="ZnMc"/>
    <property type="match status" value="1"/>
</dbReference>
<dbReference type="Gene3D" id="2.150.10.10">
    <property type="entry name" value="Serralysin-like metalloprotease, C-terminal"/>
    <property type="match status" value="10"/>
</dbReference>
<dbReference type="Pfam" id="PF00413">
    <property type="entry name" value="Peptidase_M10"/>
    <property type="match status" value="1"/>
</dbReference>
<reference evidence="15" key="1">
    <citation type="submission" date="2022-04" db="EMBL/GenBank/DDBJ databases">
        <title>Tomato heritable bacteria conferring resistance against bacterial wilt.</title>
        <authorList>
            <person name="Yin J."/>
        </authorList>
    </citation>
    <scope>NUCLEOTIDE SEQUENCE</scope>
    <source>
        <strain evidence="15">Cra20</strain>
    </source>
</reference>
<dbReference type="InterPro" id="IPR024079">
    <property type="entry name" value="MetalloPept_cat_dom_sf"/>
</dbReference>
<dbReference type="InterPro" id="IPR006026">
    <property type="entry name" value="Peptidase_Metallo"/>
</dbReference>
<evidence type="ECO:0000256" key="9">
    <source>
        <dbReference type="ARBA" id="ARBA00022737"/>
    </source>
</evidence>
<comment type="similarity">
    <text evidence="4">Belongs to the peptidase M10B family.</text>
</comment>
<evidence type="ECO:0000256" key="3">
    <source>
        <dbReference type="ARBA" id="ARBA00004613"/>
    </source>
</evidence>
<dbReference type="EMBL" id="JALMLT010000003">
    <property type="protein sequence ID" value="MDT8759631.1"/>
    <property type="molecule type" value="Genomic_DNA"/>
</dbReference>
<comment type="subcellular location">
    <subcellularLocation>
        <location evidence="2">Membrane</location>
    </subcellularLocation>
    <subcellularLocation>
        <location evidence="3">Secreted</location>
    </subcellularLocation>
</comment>
<keyword evidence="11" id="KW-0862">Zinc</keyword>
<evidence type="ECO:0000256" key="6">
    <source>
        <dbReference type="ARBA" id="ARBA00022656"/>
    </source>
</evidence>
<comment type="cofactor">
    <cofactor evidence="1">
        <name>Ca(2+)</name>
        <dbReference type="ChEBI" id="CHEBI:29108"/>
    </cofactor>
</comment>